<evidence type="ECO:0000256" key="1">
    <source>
        <dbReference type="SAM" id="MobiDB-lite"/>
    </source>
</evidence>
<evidence type="ECO:0000313" key="3">
    <source>
        <dbReference type="EMBL" id="ACZ73815.1"/>
    </source>
</evidence>
<dbReference type="RefSeq" id="WP_012895763.1">
    <property type="nucleotide sequence ID" value="NC_013636.1"/>
</dbReference>
<dbReference type="AlphaFoldDB" id="D2KBA4"/>
<proteinExistence type="predicted"/>
<dbReference type="EMBL" id="GU198194">
    <property type="protein sequence ID" value="ACZ73815.1"/>
    <property type="molecule type" value="Genomic_DNA"/>
</dbReference>
<reference evidence="3" key="1">
    <citation type="submission" date="2009-11" db="EMBL/GenBank/DDBJ databases">
        <title>A novel plasmid pSM327 from the Arctic bacterium BSi20327.</title>
        <authorList>
            <person name="Zhao D."/>
            <person name="Wu Z."/>
            <person name="Chen X."/>
            <person name="Zhang Y."/>
        </authorList>
    </citation>
    <scope>NUCLEOTIDE SEQUENCE</scope>
    <source>
        <strain evidence="3">BSi20327</strain>
        <plasmid evidence="3">pSM327</plasmid>
    </source>
</reference>
<protein>
    <submittedName>
        <fullName evidence="3">Uncharacterized protein</fullName>
    </submittedName>
</protein>
<organism evidence="3">
    <name type="scientific">Pseudoalteromonas sp. BSi20327</name>
    <dbReference type="NCBI Taxonomy" id="383749"/>
    <lineage>
        <taxon>Bacteria</taxon>
        <taxon>Pseudomonadati</taxon>
        <taxon>Pseudomonadota</taxon>
        <taxon>Gammaproteobacteria</taxon>
        <taxon>Alteromonadales</taxon>
        <taxon>Pseudoalteromonadaceae</taxon>
        <taxon>Pseudoalteromonas</taxon>
    </lineage>
</organism>
<geneLocation type="plasmid" evidence="3">
    <name>pSM327</name>
</geneLocation>
<feature type="region of interest" description="Disordered" evidence="1">
    <location>
        <begin position="356"/>
        <end position="381"/>
    </location>
</feature>
<keyword evidence="3" id="KW-0614">Plasmid</keyword>
<accession>D2KBA4</accession>
<keyword evidence="2" id="KW-0732">Signal</keyword>
<dbReference type="GeneID" id="56076077"/>
<name>D2KBA4_9GAMM</name>
<feature type="compositionally biased region" description="Gly residues" evidence="1">
    <location>
        <begin position="356"/>
        <end position="375"/>
    </location>
</feature>
<evidence type="ECO:0000256" key="2">
    <source>
        <dbReference type="SAM" id="SignalP"/>
    </source>
</evidence>
<feature type="signal peptide" evidence="2">
    <location>
        <begin position="1"/>
        <end position="18"/>
    </location>
</feature>
<feature type="region of interest" description="Disordered" evidence="1">
    <location>
        <begin position="232"/>
        <end position="276"/>
    </location>
</feature>
<sequence>MRILISILALTSAFFVSADDFDLLPAKEELVGGRCQYNGKYLYDSNFSDCAAFVQGFLSTSGGVIYSNPTLVGAQIYFDSEKNGVITTVVTNGFFTGSTSAYTCPPDGNPDYTVKVGENQCGKPKLQDCPAGYHSKAVSKALGSSECVPKECPPAGTGESLASTPMTGGVPFSGGGMYCNDGCAYSVNSEQISSDKYAVGTSQGAACGDKPYDNKKLADEGDTGDCSVSTGDVPLLSCPNANPTTPEKDPHNNDDSKTPEDESPEKPKESCTEGDAACNLKNVETEIENSTNKQIDNDNKLHNKKIDADTKNTNALLNILESIDTSILLQTQQDDRLHAVTVSKFNELVDAVNGIETGGSGGGGGGNGDGSGGDCEGSPSECVPIEGADIPNETVNLNEYADKYDDWLPNAELPSEKCIVLTNGKSICLSFEAFILLFQGISGLLVIGALMHSAKIISGAI</sequence>
<feature type="chain" id="PRO_5003033272" evidence="2">
    <location>
        <begin position="19"/>
        <end position="461"/>
    </location>
</feature>
<feature type="compositionally biased region" description="Basic and acidic residues" evidence="1">
    <location>
        <begin position="246"/>
        <end position="271"/>
    </location>
</feature>